<feature type="compositionally biased region" description="Basic and acidic residues" evidence="2">
    <location>
        <begin position="13"/>
        <end position="22"/>
    </location>
</feature>
<dbReference type="InterPro" id="IPR002498">
    <property type="entry name" value="PInositol-4-P-4/5-kinase_core"/>
</dbReference>
<keyword evidence="1" id="KW-0067">ATP-binding</keyword>
<evidence type="ECO:0000259" key="3">
    <source>
        <dbReference type="PROSITE" id="PS51455"/>
    </source>
</evidence>
<dbReference type="SMART" id="SM00330">
    <property type="entry name" value="PIPKc"/>
    <property type="match status" value="1"/>
</dbReference>
<evidence type="ECO:0000313" key="5">
    <source>
        <dbReference type="Proteomes" id="UP000001593"/>
    </source>
</evidence>
<feature type="non-terminal residue" evidence="4">
    <location>
        <position position="272"/>
    </location>
</feature>
<dbReference type="PANTHER" id="PTHR23086:SF101">
    <property type="entry name" value="LP03320P-RELATED"/>
    <property type="match status" value="1"/>
</dbReference>
<dbReference type="OMA" id="XSALEVA"/>
<dbReference type="InterPro" id="IPR027484">
    <property type="entry name" value="PInositol-4-P-5-kinase_N"/>
</dbReference>
<keyword evidence="1" id="KW-0418">Kinase</keyword>
<evidence type="ECO:0000256" key="2">
    <source>
        <dbReference type="SAM" id="MobiDB-lite"/>
    </source>
</evidence>
<gene>
    <name evidence="4" type="ORF">NEMVEDRAFT_v1g146305</name>
</gene>
<dbReference type="GO" id="GO:0005886">
    <property type="term" value="C:plasma membrane"/>
    <property type="evidence" value="ECO:0000318"/>
    <property type="project" value="GO_Central"/>
</dbReference>
<feature type="domain" description="PIPK" evidence="3">
    <location>
        <begin position="27"/>
        <end position="272"/>
    </location>
</feature>
<dbReference type="InterPro" id="IPR027483">
    <property type="entry name" value="PInositol-4-P-4/5-kinase_C_sf"/>
</dbReference>
<evidence type="ECO:0000256" key="1">
    <source>
        <dbReference type="PROSITE-ProRule" id="PRU00781"/>
    </source>
</evidence>
<keyword evidence="1" id="KW-0547">Nucleotide-binding</keyword>
<dbReference type="Pfam" id="PF01504">
    <property type="entry name" value="PIP5K"/>
    <property type="match status" value="1"/>
</dbReference>
<dbReference type="InParanoid" id="A7T544"/>
<dbReference type="GO" id="GO:0005524">
    <property type="term" value="F:ATP binding"/>
    <property type="evidence" value="ECO:0007669"/>
    <property type="project" value="UniProtKB-UniRule"/>
</dbReference>
<dbReference type="GO" id="GO:0016308">
    <property type="term" value="F:1-phosphatidylinositol-4-phosphate 5-kinase activity"/>
    <property type="evidence" value="ECO:0000318"/>
    <property type="project" value="GO_Central"/>
</dbReference>
<dbReference type="InterPro" id="IPR023610">
    <property type="entry name" value="PInositol-4/5-P-5/4-kinase"/>
</dbReference>
<dbReference type="PhylomeDB" id="A7T544"/>
<proteinExistence type="predicted"/>
<reference evidence="4 5" key="1">
    <citation type="journal article" date="2007" name="Science">
        <title>Sea anemone genome reveals ancestral eumetazoan gene repertoire and genomic organization.</title>
        <authorList>
            <person name="Putnam N.H."/>
            <person name="Srivastava M."/>
            <person name="Hellsten U."/>
            <person name="Dirks B."/>
            <person name="Chapman J."/>
            <person name="Salamov A."/>
            <person name="Terry A."/>
            <person name="Shapiro H."/>
            <person name="Lindquist E."/>
            <person name="Kapitonov V.V."/>
            <person name="Jurka J."/>
            <person name="Genikhovich G."/>
            <person name="Grigoriev I.V."/>
            <person name="Lucas S.M."/>
            <person name="Steele R.E."/>
            <person name="Finnerty J.R."/>
            <person name="Technau U."/>
            <person name="Martindale M.Q."/>
            <person name="Rokhsar D.S."/>
        </authorList>
    </citation>
    <scope>NUCLEOTIDE SEQUENCE [LARGE SCALE GENOMIC DNA]</scope>
    <source>
        <strain evidence="5">CH2 X CH6</strain>
    </source>
</reference>
<name>A7T544_NEMVE</name>
<dbReference type="HOGENOM" id="CLU_004312_5_0_1"/>
<protein>
    <recommendedName>
        <fullName evidence="3">PIPK domain-containing protein</fullName>
    </recommendedName>
</protein>
<dbReference type="EMBL" id="DS471051">
    <property type="protein sequence ID" value="EDO28919.1"/>
    <property type="molecule type" value="Genomic_DNA"/>
</dbReference>
<organism evidence="4 5">
    <name type="scientific">Nematostella vectensis</name>
    <name type="common">Starlet sea anemone</name>
    <dbReference type="NCBI Taxonomy" id="45351"/>
    <lineage>
        <taxon>Eukaryota</taxon>
        <taxon>Metazoa</taxon>
        <taxon>Cnidaria</taxon>
        <taxon>Anthozoa</taxon>
        <taxon>Hexacorallia</taxon>
        <taxon>Actiniaria</taxon>
        <taxon>Edwardsiidae</taxon>
        <taxon>Nematostella</taxon>
    </lineage>
</organism>
<keyword evidence="5" id="KW-1185">Reference proteome</keyword>
<dbReference type="Gene3D" id="3.30.810.10">
    <property type="entry name" value="2-Layer Sandwich"/>
    <property type="match status" value="1"/>
</dbReference>
<feature type="region of interest" description="Disordered" evidence="2">
    <location>
        <begin position="1"/>
        <end position="22"/>
    </location>
</feature>
<dbReference type="GO" id="GO:0046854">
    <property type="term" value="P:phosphatidylinositol phosphate biosynthetic process"/>
    <property type="evidence" value="ECO:0000318"/>
    <property type="project" value="GO_Central"/>
</dbReference>
<accession>A7T544</accession>
<dbReference type="Gene3D" id="3.30.800.10">
    <property type="entry name" value="Phosphatidylinositol Phosphate Kinase II Beta"/>
    <property type="match status" value="1"/>
</dbReference>
<sequence length="272" mass="31271">MKVTTPKSKLGHRRVDEKGETTYKKTPSSALMSAIQLGIGFTVGRLSAKPERDVLMQDFAQIETVVFPSEGTRETPSHKFSDFKFKSYAPVAFRWFYDIRFMPDNMALCNEPLVELSNPGASGSLFYVTCDDEFIIKTVQHKEAEFLQKLLPGYYLVLLQRDPRFYDINGNPLKILVYQVTLCKTVNLHLHKICRGSTYKRRASKAERAKKHPTLKDLDFIVDFPEGIFLEPEIYTSLIKTLQRDCRVLESFKIMDYSILLGIHNIDEAARE</sequence>
<dbReference type="AlphaFoldDB" id="A7T544"/>
<dbReference type="STRING" id="45351.A7T544"/>
<dbReference type="eggNOG" id="KOG0229">
    <property type="taxonomic scope" value="Eukaryota"/>
</dbReference>
<dbReference type="Proteomes" id="UP000001593">
    <property type="component" value="Unassembled WGS sequence"/>
</dbReference>
<keyword evidence="1" id="KW-0808">Transferase</keyword>
<dbReference type="SUPFAM" id="SSF56104">
    <property type="entry name" value="SAICAR synthase-like"/>
    <property type="match status" value="1"/>
</dbReference>
<evidence type="ECO:0000313" key="4">
    <source>
        <dbReference type="EMBL" id="EDO28919.1"/>
    </source>
</evidence>
<dbReference type="PROSITE" id="PS51455">
    <property type="entry name" value="PIPK"/>
    <property type="match status" value="1"/>
</dbReference>
<dbReference type="PANTHER" id="PTHR23086">
    <property type="entry name" value="PHOSPHATIDYLINOSITOL-4-PHOSPHATE 5-KINASE"/>
    <property type="match status" value="1"/>
</dbReference>